<name>A0A367GL25_9SPHI</name>
<dbReference type="RefSeq" id="WP_114005688.1">
    <property type="nucleotide sequence ID" value="NZ_QGDC01000007.1"/>
</dbReference>
<feature type="signal peptide" evidence="1">
    <location>
        <begin position="1"/>
        <end position="20"/>
    </location>
</feature>
<gene>
    <name evidence="2" type="ORF">DJ568_12800</name>
</gene>
<comment type="caution">
    <text evidence="2">The sequence shown here is derived from an EMBL/GenBank/DDBJ whole genome shotgun (WGS) entry which is preliminary data.</text>
</comment>
<keyword evidence="1" id="KW-0732">Signal</keyword>
<evidence type="ECO:0000313" key="3">
    <source>
        <dbReference type="Proteomes" id="UP000253209"/>
    </source>
</evidence>
<sequence length="274" mass="30029">MKRTILLIYVLLISACAAFAQPGGFDVITKTDGTTHTGKVMDMGDNDIKFVYKGETLNYTFKKVDVQKIVFASGREEVVNAPAQKGNIPAAKPENKGKVAILPFGLIVNDQRGSDDKAYVIQQECYNAMTKKAGNLQFLDPITTNAVLIKHNINEQNIRGYTMVELSNLLGVQYLVQGVVTITPTSVSTSTSGGGNTNATIKKEDKDKATVKSSDWGSAYSSTSQNFSTTVLMNIFDDTGAKIFGKNHQAFWPTQDAYKITLDYLAKRTPLYQK</sequence>
<evidence type="ECO:0000256" key="1">
    <source>
        <dbReference type="SAM" id="SignalP"/>
    </source>
</evidence>
<reference evidence="2 3" key="1">
    <citation type="submission" date="2018-05" db="EMBL/GenBank/DDBJ databases">
        <title>Mucilaginibacter hurinus sp. nov., isolated from briquette warehouse soil.</title>
        <authorList>
            <person name="Choi L."/>
        </authorList>
    </citation>
    <scope>NUCLEOTIDE SEQUENCE [LARGE SCALE GENOMIC DNA]</scope>
    <source>
        <strain evidence="2 3">ZR32</strain>
    </source>
</reference>
<keyword evidence="3" id="KW-1185">Reference proteome</keyword>
<organism evidence="2 3">
    <name type="scientific">Mucilaginibacter hurinus</name>
    <dbReference type="NCBI Taxonomy" id="2201324"/>
    <lineage>
        <taxon>Bacteria</taxon>
        <taxon>Pseudomonadati</taxon>
        <taxon>Bacteroidota</taxon>
        <taxon>Sphingobacteriia</taxon>
        <taxon>Sphingobacteriales</taxon>
        <taxon>Sphingobacteriaceae</taxon>
        <taxon>Mucilaginibacter</taxon>
    </lineage>
</organism>
<feature type="chain" id="PRO_5016827356" evidence="1">
    <location>
        <begin position="21"/>
        <end position="274"/>
    </location>
</feature>
<protein>
    <submittedName>
        <fullName evidence="2">Uncharacterized protein</fullName>
    </submittedName>
</protein>
<proteinExistence type="predicted"/>
<accession>A0A367GL25</accession>
<dbReference type="AlphaFoldDB" id="A0A367GL25"/>
<dbReference type="Gene3D" id="3.40.50.10610">
    <property type="entry name" value="ABC-type transport auxiliary lipoprotein component"/>
    <property type="match status" value="1"/>
</dbReference>
<dbReference type="OrthoDB" id="669636at2"/>
<dbReference type="Proteomes" id="UP000253209">
    <property type="component" value="Unassembled WGS sequence"/>
</dbReference>
<dbReference type="EMBL" id="QGDC01000007">
    <property type="protein sequence ID" value="RCH54177.1"/>
    <property type="molecule type" value="Genomic_DNA"/>
</dbReference>
<dbReference type="PROSITE" id="PS51257">
    <property type="entry name" value="PROKAR_LIPOPROTEIN"/>
    <property type="match status" value="1"/>
</dbReference>
<evidence type="ECO:0000313" key="2">
    <source>
        <dbReference type="EMBL" id="RCH54177.1"/>
    </source>
</evidence>